<name>A0ABZ0LU41_9ACTN</name>
<keyword evidence="3" id="KW-1185">Reference proteome</keyword>
<keyword evidence="1" id="KW-0732">Signal</keyword>
<evidence type="ECO:0000256" key="1">
    <source>
        <dbReference type="SAM" id="SignalP"/>
    </source>
</evidence>
<proteinExistence type="predicted"/>
<reference evidence="2 3" key="1">
    <citation type="submission" date="2023-10" db="EMBL/GenBank/DDBJ databases">
        <title>The genome sequence of Streptomyces sp. HUAS YS2.</title>
        <authorList>
            <person name="Mo P."/>
        </authorList>
    </citation>
    <scope>NUCLEOTIDE SEQUENCE [LARGE SCALE GENOMIC DNA]</scope>
    <source>
        <strain evidence="2 3">HUAS YS2</strain>
    </source>
</reference>
<feature type="chain" id="PRO_5046920736" description="Lipoprotein" evidence="1">
    <location>
        <begin position="35"/>
        <end position="196"/>
    </location>
</feature>
<dbReference type="PROSITE" id="PS51257">
    <property type="entry name" value="PROKAR_LIPOPROTEIN"/>
    <property type="match status" value="1"/>
</dbReference>
<dbReference type="RefSeq" id="WP_318104397.1">
    <property type="nucleotide sequence ID" value="NZ_CP137573.1"/>
</dbReference>
<protein>
    <recommendedName>
        <fullName evidence="4">Lipoprotein</fullName>
    </recommendedName>
</protein>
<dbReference type="EMBL" id="CP137573">
    <property type="protein sequence ID" value="WOX22969.1"/>
    <property type="molecule type" value="Genomic_DNA"/>
</dbReference>
<gene>
    <name evidence="2" type="ORF">R2D22_16805</name>
</gene>
<dbReference type="Proteomes" id="UP001301731">
    <property type="component" value="Chromosome"/>
</dbReference>
<accession>A0ABZ0LU41</accession>
<evidence type="ECO:0000313" key="3">
    <source>
        <dbReference type="Proteomes" id="UP001301731"/>
    </source>
</evidence>
<sequence length="196" mass="20261">MKHKAMRPTAMRATAVGGVVAAMLLLAGCGDGGAAGGAAPEGYERLKTAHVTVDFPETWKVQSEAERPELADGAAVLEQGGRQLGKISVVLKYDDTRDADKAAASALGDHELQAQIKGFKDFSVAGTDDGQRIDYSFKSAGTGSTPPKGEPVNGVDVVGTDKSGETFLVRINAAASALSADELEKVAKSVQVVESE</sequence>
<feature type="signal peptide" evidence="1">
    <location>
        <begin position="1"/>
        <end position="34"/>
    </location>
</feature>
<organism evidence="2 3">
    <name type="scientific">Streptomyces solicathayae</name>
    <dbReference type="NCBI Taxonomy" id="3081768"/>
    <lineage>
        <taxon>Bacteria</taxon>
        <taxon>Bacillati</taxon>
        <taxon>Actinomycetota</taxon>
        <taxon>Actinomycetes</taxon>
        <taxon>Kitasatosporales</taxon>
        <taxon>Streptomycetaceae</taxon>
        <taxon>Streptomyces</taxon>
    </lineage>
</organism>
<evidence type="ECO:0008006" key="4">
    <source>
        <dbReference type="Google" id="ProtNLM"/>
    </source>
</evidence>
<evidence type="ECO:0000313" key="2">
    <source>
        <dbReference type="EMBL" id="WOX22969.1"/>
    </source>
</evidence>